<keyword evidence="7" id="KW-0067">ATP-binding</keyword>
<dbReference type="Pfam" id="PF07696">
    <property type="entry name" value="7TMR-DISMED2"/>
    <property type="match status" value="1"/>
</dbReference>
<dbReference type="Gene3D" id="2.60.40.2380">
    <property type="match status" value="1"/>
</dbReference>
<evidence type="ECO:0000256" key="5">
    <source>
        <dbReference type="ARBA" id="ARBA00022741"/>
    </source>
</evidence>
<evidence type="ECO:0000256" key="1">
    <source>
        <dbReference type="ARBA" id="ARBA00000085"/>
    </source>
</evidence>
<dbReference type="Proteomes" id="UP000251993">
    <property type="component" value="Chromosome"/>
</dbReference>
<feature type="transmembrane region" description="Helical" evidence="9">
    <location>
        <begin position="346"/>
        <end position="365"/>
    </location>
</feature>
<keyword evidence="9" id="KW-0472">Membrane</keyword>
<dbReference type="SMART" id="SM00387">
    <property type="entry name" value="HATPase_c"/>
    <property type="match status" value="1"/>
</dbReference>
<dbReference type="PANTHER" id="PTHR24421">
    <property type="entry name" value="NITRATE/NITRITE SENSOR PROTEIN NARX-RELATED"/>
    <property type="match status" value="1"/>
</dbReference>
<proteinExistence type="predicted"/>
<dbReference type="InterPro" id="IPR050482">
    <property type="entry name" value="Sensor_HK_TwoCompSys"/>
</dbReference>
<evidence type="ECO:0000256" key="7">
    <source>
        <dbReference type="ARBA" id="ARBA00022840"/>
    </source>
</evidence>
<dbReference type="PANTHER" id="PTHR24421:SF10">
    <property type="entry name" value="NITRATE_NITRITE SENSOR PROTEIN NARQ"/>
    <property type="match status" value="1"/>
</dbReference>
<dbReference type="PROSITE" id="PS50109">
    <property type="entry name" value="HIS_KIN"/>
    <property type="match status" value="1"/>
</dbReference>
<organism evidence="11 12">
    <name type="scientific">Runella rosea</name>
    <dbReference type="NCBI Taxonomy" id="2259595"/>
    <lineage>
        <taxon>Bacteria</taxon>
        <taxon>Pseudomonadati</taxon>
        <taxon>Bacteroidota</taxon>
        <taxon>Cytophagia</taxon>
        <taxon>Cytophagales</taxon>
        <taxon>Spirosomataceae</taxon>
        <taxon>Runella</taxon>
    </lineage>
</organism>
<keyword evidence="9" id="KW-0812">Transmembrane</keyword>
<evidence type="ECO:0000256" key="6">
    <source>
        <dbReference type="ARBA" id="ARBA00022777"/>
    </source>
</evidence>
<dbReference type="InterPro" id="IPR011712">
    <property type="entry name" value="Sig_transdc_His_kin_sub3_dim/P"/>
</dbReference>
<dbReference type="GO" id="GO:0046983">
    <property type="term" value="F:protein dimerization activity"/>
    <property type="evidence" value="ECO:0007669"/>
    <property type="project" value="InterPro"/>
</dbReference>
<accession>A0A344THP9</accession>
<dbReference type="EC" id="2.7.13.3" evidence="2"/>
<dbReference type="Gene3D" id="1.20.5.1930">
    <property type="match status" value="1"/>
</dbReference>
<protein>
    <recommendedName>
        <fullName evidence="2">histidine kinase</fullName>
        <ecNumber evidence="2">2.7.13.3</ecNumber>
    </recommendedName>
</protein>
<feature type="transmembrane region" description="Helical" evidence="9">
    <location>
        <begin position="290"/>
        <end position="308"/>
    </location>
</feature>
<keyword evidence="3" id="KW-0597">Phosphoprotein</keyword>
<feature type="transmembrane region" description="Helical" evidence="9">
    <location>
        <begin position="320"/>
        <end position="339"/>
    </location>
</feature>
<dbReference type="KEGG" id="run:DR864_10670"/>
<keyword evidence="8" id="KW-0902">Two-component regulatory system</keyword>
<dbReference type="OrthoDB" id="613787at2"/>
<comment type="catalytic activity">
    <reaction evidence="1">
        <text>ATP + protein L-histidine = ADP + protein N-phospho-L-histidine.</text>
        <dbReference type="EC" id="2.7.13.3"/>
    </reaction>
</comment>
<dbReference type="Pfam" id="PF02518">
    <property type="entry name" value="HATPase_c"/>
    <property type="match status" value="1"/>
</dbReference>
<evidence type="ECO:0000256" key="9">
    <source>
        <dbReference type="SAM" id="Phobius"/>
    </source>
</evidence>
<feature type="transmembrane region" description="Helical" evidence="9">
    <location>
        <begin position="258"/>
        <end position="278"/>
    </location>
</feature>
<evidence type="ECO:0000256" key="2">
    <source>
        <dbReference type="ARBA" id="ARBA00012438"/>
    </source>
</evidence>
<dbReference type="InterPro" id="IPR003594">
    <property type="entry name" value="HATPase_dom"/>
</dbReference>
<dbReference type="EMBL" id="CP030850">
    <property type="protein sequence ID" value="AXE18170.1"/>
    <property type="molecule type" value="Genomic_DNA"/>
</dbReference>
<dbReference type="InterPro" id="IPR005467">
    <property type="entry name" value="His_kinase_dom"/>
</dbReference>
<evidence type="ECO:0000313" key="12">
    <source>
        <dbReference type="Proteomes" id="UP000251993"/>
    </source>
</evidence>
<feature type="domain" description="Histidine kinase" evidence="10">
    <location>
        <begin position="528"/>
        <end position="618"/>
    </location>
</feature>
<sequence>MKMGYWKSKVFLSALCTLLCIFSKKLLANDSLLISIPKNFNQLELAPRVMYLLDTSKAITLEQVLQRSKEFKANKNSYVNFKTTEANCWLRFDIVSEALTPQNISLITSGLDSVFLYVIEKDSLVNTYLQGTHFSLANRASLAPLQTFHFTLEPHRRKSIFLKARMDNYPLSVYPLTLLSAHSAFAYLQKEELFRSVYIGGMIIIVLFAAYMALFFRGRLYLYYLLCAGCSLCMVLIYNDYHYLFFEESPAFIRNKNAYAFLVTLLPVFYLLFAKEFVSYGYVAPKRLLTTSYVTISISVVLLCFIINEEDNLLRLRPYFYMTVIANTSLMLFYVFKALKNGYRPAWLYVLATFPVLAIGTWEALSDFHQTPIQQMHDLYYSFTLYEMYILMLGLAGRFKVYQEGRKKLQQEMFEMQIQIEEKIRQRIGLDLHDKVGGLLAALKINLDFFQKKYEYAQFDSYRKIFEILDTAADETRRISHSMMSNQLQERGLLSMLKELYLDVEKPRFVIQTRGMEHRLSPSLEMTLYAIINECVTNALKHAQAQQIEIQLNRTKNDELTLIVEDDGEGFDSNKSSRMGKGLVSLTTRVREHLGGDLIIDSTPGKGTVVMVKIKIKK</sequence>
<dbReference type="AlphaFoldDB" id="A0A344THP9"/>
<feature type="transmembrane region" description="Helical" evidence="9">
    <location>
        <begin position="193"/>
        <end position="214"/>
    </location>
</feature>
<evidence type="ECO:0000256" key="8">
    <source>
        <dbReference type="ARBA" id="ARBA00023012"/>
    </source>
</evidence>
<keyword evidence="12" id="KW-1185">Reference proteome</keyword>
<dbReference type="Gene3D" id="3.30.565.10">
    <property type="entry name" value="Histidine kinase-like ATPase, C-terminal domain"/>
    <property type="match status" value="1"/>
</dbReference>
<reference evidence="11 12" key="1">
    <citation type="submission" date="2018-07" db="EMBL/GenBank/DDBJ databases">
        <title>Genome sequencing of Runella.</title>
        <authorList>
            <person name="Baek M.-G."/>
            <person name="Yi H."/>
        </authorList>
    </citation>
    <scope>NUCLEOTIDE SEQUENCE [LARGE SCALE GENOMIC DNA]</scope>
    <source>
        <strain evidence="11 12">HYN0085</strain>
    </source>
</reference>
<keyword evidence="4" id="KW-0808">Transferase</keyword>
<evidence type="ECO:0000313" key="11">
    <source>
        <dbReference type="EMBL" id="AXE18170.1"/>
    </source>
</evidence>
<keyword evidence="9" id="KW-1133">Transmembrane helix</keyword>
<dbReference type="GO" id="GO:0016020">
    <property type="term" value="C:membrane"/>
    <property type="evidence" value="ECO:0007669"/>
    <property type="project" value="InterPro"/>
</dbReference>
<dbReference type="Pfam" id="PF07695">
    <property type="entry name" value="7TMR-DISM_7TM"/>
    <property type="match status" value="1"/>
</dbReference>
<keyword evidence="5" id="KW-0547">Nucleotide-binding</keyword>
<feature type="transmembrane region" description="Helical" evidence="9">
    <location>
        <begin position="380"/>
        <end position="399"/>
    </location>
</feature>
<evidence type="ECO:0000259" key="10">
    <source>
        <dbReference type="PROSITE" id="PS50109"/>
    </source>
</evidence>
<dbReference type="SUPFAM" id="SSF55874">
    <property type="entry name" value="ATPase domain of HSP90 chaperone/DNA topoisomerase II/histidine kinase"/>
    <property type="match status" value="1"/>
</dbReference>
<keyword evidence="6" id="KW-0418">Kinase</keyword>
<dbReference type="GO" id="GO:0000155">
    <property type="term" value="F:phosphorelay sensor kinase activity"/>
    <property type="evidence" value="ECO:0007669"/>
    <property type="project" value="InterPro"/>
</dbReference>
<dbReference type="InterPro" id="IPR036890">
    <property type="entry name" value="HATPase_C_sf"/>
</dbReference>
<gene>
    <name evidence="11" type="ORF">DR864_10670</name>
</gene>
<dbReference type="GO" id="GO:0005524">
    <property type="term" value="F:ATP binding"/>
    <property type="evidence" value="ECO:0007669"/>
    <property type="project" value="UniProtKB-KW"/>
</dbReference>
<dbReference type="Pfam" id="PF07730">
    <property type="entry name" value="HisKA_3"/>
    <property type="match status" value="1"/>
</dbReference>
<evidence type="ECO:0000256" key="4">
    <source>
        <dbReference type="ARBA" id="ARBA00022679"/>
    </source>
</evidence>
<feature type="transmembrane region" description="Helical" evidence="9">
    <location>
        <begin position="221"/>
        <end position="238"/>
    </location>
</feature>
<name>A0A344THP9_9BACT</name>
<evidence type="ECO:0000256" key="3">
    <source>
        <dbReference type="ARBA" id="ARBA00022553"/>
    </source>
</evidence>
<dbReference type="InterPro" id="IPR011623">
    <property type="entry name" value="7TMR_DISM_rcpt_extracell_dom1"/>
</dbReference>
<dbReference type="CDD" id="cd16917">
    <property type="entry name" value="HATPase_UhpB-NarQ-NarX-like"/>
    <property type="match status" value="1"/>
</dbReference>
<dbReference type="InterPro" id="IPR011622">
    <property type="entry name" value="7TMR_DISM_rcpt_extracell_dom2"/>
</dbReference>